<dbReference type="CDD" id="cd00009">
    <property type="entry name" value="AAA"/>
    <property type="match status" value="1"/>
</dbReference>
<accession>X1R9N0</accession>
<dbReference type="InterPro" id="IPR027417">
    <property type="entry name" value="P-loop_NTPase"/>
</dbReference>
<dbReference type="AlphaFoldDB" id="X1R9N0"/>
<organism evidence="1">
    <name type="scientific">marine sediment metagenome</name>
    <dbReference type="NCBI Taxonomy" id="412755"/>
    <lineage>
        <taxon>unclassified sequences</taxon>
        <taxon>metagenomes</taxon>
        <taxon>ecological metagenomes</taxon>
    </lineage>
</organism>
<evidence type="ECO:0008006" key="2">
    <source>
        <dbReference type="Google" id="ProtNLM"/>
    </source>
</evidence>
<proteinExistence type="predicted"/>
<reference evidence="1" key="1">
    <citation type="journal article" date="2014" name="Front. Microbiol.">
        <title>High frequency of phylogenetically diverse reductive dehalogenase-homologous genes in deep subseafloor sedimentary metagenomes.</title>
        <authorList>
            <person name="Kawai M."/>
            <person name="Futagami T."/>
            <person name="Toyoda A."/>
            <person name="Takaki Y."/>
            <person name="Nishi S."/>
            <person name="Hori S."/>
            <person name="Arai W."/>
            <person name="Tsubouchi T."/>
            <person name="Morono Y."/>
            <person name="Uchiyama I."/>
            <person name="Ito T."/>
            <person name="Fujiyama A."/>
            <person name="Inagaki F."/>
            <person name="Takami H."/>
        </authorList>
    </citation>
    <scope>NUCLEOTIDE SEQUENCE</scope>
    <source>
        <strain evidence="1">Expedition CK06-06</strain>
    </source>
</reference>
<protein>
    <recommendedName>
        <fullName evidence="2">AAA+ ATPase domain-containing protein</fullName>
    </recommendedName>
</protein>
<name>X1R9N0_9ZZZZ</name>
<dbReference type="Gene3D" id="3.40.50.300">
    <property type="entry name" value="P-loop containing nucleotide triphosphate hydrolases"/>
    <property type="match status" value="1"/>
</dbReference>
<gene>
    <name evidence="1" type="ORF">S12H4_16277</name>
</gene>
<sequence length="168" mass="18457">WISGISGSGKTTIARLIASEIADDLFISEYDSAEVFTAEVYEDIEKSMYLYGGGKKAGRAYIINEAHGLRVWMIRRLLGLLERIPSHVVFIFTTTKAGQAGLFEAQIDAGPLLSRCLDISLKSDKTLARSFASLCKRIAVEEGMDGKPLSEYVKLCLSLKNNCQSISL</sequence>
<comment type="caution">
    <text evidence="1">The sequence shown here is derived from an EMBL/GenBank/DDBJ whole genome shotgun (WGS) entry which is preliminary data.</text>
</comment>
<dbReference type="EMBL" id="BARW01007863">
    <property type="protein sequence ID" value="GAI77263.1"/>
    <property type="molecule type" value="Genomic_DNA"/>
</dbReference>
<feature type="non-terminal residue" evidence="1">
    <location>
        <position position="1"/>
    </location>
</feature>
<dbReference type="SUPFAM" id="SSF52540">
    <property type="entry name" value="P-loop containing nucleoside triphosphate hydrolases"/>
    <property type="match status" value="1"/>
</dbReference>
<evidence type="ECO:0000313" key="1">
    <source>
        <dbReference type="EMBL" id="GAI77263.1"/>
    </source>
</evidence>